<organism evidence="2">
    <name type="scientific">marine sediment metagenome</name>
    <dbReference type="NCBI Taxonomy" id="412755"/>
    <lineage>
        <taxon>unclassified sequences</taxon>
        <taxon>metagenomes</taxon>
        <taxon>ecological metagenomes</taxon>
    </lineage>
</organism>
<feature type="transmembrane region" description="Helical" evidence="1">
    <location>
        <begin position="55"/>
        <end position="74"/>
    </location>
</feature>
<feature type="transmembrane region" description="Helical" evidence="1">
    <location>
        <begin position="130"/>
        <end position="155"/>
    </location>
</feature>
<protein>
    <submittedName>
        <fullName evidence="2">Uncharacterized protein</fullName>
    </submittedName>
</protein>
<sequence>SILPPAQLEQYFDEYYRQFSAQIPSEFTVDESQIPPEIMAQLMQARQYIGYAQTFYYPLIGFMVLLVILIILLHRNVKGATRGLGITFLIYGVIEYASIWAVGYFGPTYLPLVEIPSSLQMWLTGFINDLLAPLQTFGIGLMAAGAALIIVSIVYPRLRPVEDEQISESGGY</sequence>
<keyword evidence="1" id="KW-0812">Transmembrane</keyword>
<evidence type="ECO:0000256" key="1">
    <source>
        <dbReference type="SAM" id="Phobius"/>
    </source>
</evidence>
<feature type="non-terminal residue" evidence="2">
    <location>
        <position position="1"/>
    </location>
</feature>
<proteinExistence type="predicted"/>
<comment type="caution">
    <text evidence="2">The sequence shown here is derived from an EMBL/GenBank/DDBJ whole genome shotgun (WGS) entry which is preliminary data.</text>
</comment>
<name>X1INK4_9ZZZZ</name>
<feature type="transmembrane region" description="Helical" evidence="1">
    <location>
        <begin position="86"/>
        <end position="110"/>
    </location>
</feature>
<gene>
    <name evidence="2" type="ORF">S03H2_54949</name>
</gene>
<keyword evidence="1" id="KW-0472">Membrane</keyword>
<dbReference type="AlphaFoldDB" id="X1INK4"/>
<keyword evidence="1" id="KW-1133">Transmembrane helix</keyword>
<dbReference type="EMBL" id="BARU01035069">
    <property type="protein sequence ID" value="GAH70835.1"/>
    <property type="molecule type" value="Genomic_DNA"/>
</dbReference>
<evidence type="ECO:0000313" key="2">
    <source>
        <dbReference type="EMBL" id="GAH70835.1"/>
    </source>
</evidence>
<accession>X1INK4</accession>
<reference evidence="2" key="1">
    <citation type="journal article" date="2014" name="Front. Microbiol.">
        <title>High frequency of phylogenetically diverse reductive dehalogenase-homologous genes in deep subseafloor sedimentary metagenomes.</title>
        <authorList>
            <person name="Kawai M."/>
            <person name="Futagami T."/>
            <person name="Toyoda A."/>
            <person name="Takaki Y."/>
            <person name="Nishi S."/>
            <person name="Hori S."/>
            <person name="Arai W."/>
            <person name="Tsubouchi T."/>
            <person name="Morono Y."/>
            <person name="Uchiyama I."/>
            <person name="Ito T."/>
            <person name="Fujiyama A."/>
            <person name="Inagaki F."/>
            <person name="Takami H."/>
        </authorList>
    </citation>
    <scope>NUCLEOTIDE SEQUENCE</scope>
    <source>
        <strain evidence="2">Expedition CK06-06</strain>
    </source>
</reference>